<organism evidence="2">
    <name type="scientific">marine sediment metagenome</name>
    <dbReference type="NCBI Taxonomy" id="412755"/>
    <lineage>
        <taxon>unclassified sequences</taxon>
        <taxon>metagenomes</taxon>
        <taxon>ecological metagenomes</taxon>
    </lineage>
</organism>
<feature type="domain" description="PKD" evidence="1">
    <location>
        <begin position="1"/>
        <end position="55"/>
    </location>
</feature>
<dbReference type="Gene3D" id="2.60.40.10">
    <property type="entry name" value="Immunoglobulins"/>
    <property type="match status" value="2"/>
</dbReference>
<protein>
    <recommendedName>
        <fullName evidence="1">PKD domain-containing protein</fullName>
    </recommendedName>
</protein>
<dbReference type="Pfam" id="PF13585">
    <property type="entry name" value="CHU_C"/>
    <property type="match status" value="1"/>
</dbReference>
<dbReference type="AlphaFoldDB" id="X0WL50"/>
<accession>X0WL50</accession>
<feature type="non-terminal residue" evidence="2">
    <location>
        <position position="1"/>
    </location>
</feature>
<dbReference type="EMBL" id="BARS01036030">
    <property type="protein sequence ID" value="GAG25228.1"/>
    <property type="molecule type" value="Genomic_DNA"/>
</dbReference>
<dbReference type="SUPFAM" id="SSF49299">
    <property type="entry name" value="PKD domain"/>
    <property type="match status" value="2"/>
</dbReference>
<dbReference type="InterPro" id="IPR035986">
    <property type="entry name" value="PKD_dom_sf"/>
</dbReference>
<reference evidence="2" key="1">
    <citation type="journal article" date="2014" name="Front. Microbiol.">
        <title>High frequency of phylogenetically diverse reductive dehalogenase-homologous genes in deep subseafloor sedimentary metagenomes.</title>
        <authorList>
            <person name="Kawai M."/>
            <person name="Futagami T."/>
            <person name="Toyoda A."/>
            <person name="Takaki Y."/>
            <person name="Nishi S."/>
            <person name="Hori S."/>
            <person name="Arai W."/>
            <person name="Tsubouchi T."/>
            <person name="Morono Y."/>
            <person name="Uchiyama I."/>
            <person name="Ito T."/>
            <person name="Fujiyama A."/>
            <person name="Inagaki F."/>
            <person name="Takami H."/>
        </authorList>
    </citation>
    <scope>NUCLEOTIDE SEQUENCE</scope>
    <source>
        <strain evidence="2">Expedition CK06-06</strain>
    </source>
</reference>
<dbReference type="InterPro" id="IPR026341">
    <property type="entry name" value="T9SS_type_B"/>
</dbReference>
<sequence>IGCDSLTVQFTPTGSGDTSWVWDFGNGDTSTLASPPPINYDTAGIYAVQLIVNNSDTITKEIIVRRSPQAYFIYNDSVKLASYTLLFVDQSQLVDTSNYSFFWDFGDGFFADFSIVSHHYSDSGNYFVQFIVSDDFGCSDSIVRLVKVVDKFNVPNVFTPNEDGKNDLFIVESNGETTMFITIYSRFGTVVYKYTGTTIIWDGRTPSGVPVHPGTYYYVIKSIDATSSKEKSGFIYLIR</sequence>
<dbReference type="InterPro" id="IPR013783">
    <property type="entry name" value="Ig-like_fold"/>
</dbReference>
<dbReference type="InterPro" id="IPR022409">
    <property type="entry name" value="PKD/Chitinase_dom"/>
</dbReference>
<proteinExistence type="predicted"/>
<feature type="domain" description="PKD" evidence="1">
    <location>
        <begin position="68"/>
        <end position="137"/>
    </location>
</feature>
<dbReference type="PROSITE" id="PS50093">
    <property type="entry name" value="PKD"/>
    <property type="match status" value="2"/>
</dbReference>
<name>X0WL50_9ZZZZ</name>
<dbReference type="Pfam" id="PF18911">
    <property type="entry name" value="PKD_4"/>
    <property type="match status" value="2"/>
</dbReference>
<dbReference type="CDD" id="cd00146">
    <property type="entry name" value="PKD"/>
    <property type="match status" value="1"/>
</dbReference>
<evidence type="ECO:0000313" key="2">
    <source>
        <dbReference type="EMBL" id="GAG25228.1"/>
    </source>
</evidence>
<comment type="caution">
    <text evidence="2">The sequence shown here is derived from an EMBL/GenBank/DDBJ whole genome shotgun (WGS) entry which is preliminary data.</text>
</comment>
<evidence type="ECO:0000259" key="1">
    <source>
        <dbReference type="PROSITE" id="PS50093"/>
    </source>
</evidence>
<dbReference type="SMART" id="SM00089">
    <property type="entry name" value="PKD"/>
    <property type="match status" value="2"/>
</dbReference>
<dbReference type="InterPro" id="IPR000601">
    <property type="entry name" value="PKD_dom"/>
</dbReference>
<gene>
    <name evidence="2" type="ORF">S01H1_55430</name>
</gene>
<dbReference type="Gene3D" id="2.60.40.4070">
    <property type="match status" value="1"/>
</dbReference>
<dbReference type="NCBIfam" id="TIGR04131">
    <property type="entry name" value="Bac_Flav_CTERM"/>
    <property type="match status" value="1"/>
</dbReference>